<protein>
    <submittedName>
        <fullName evidence="1">Uncharacterized protein</fullName>
    </submittedName>
</protein>
<comment type="caution">
    <text evidence="1">The sequence shown here is derived from an EMBL/GenBank/DDBJ whole genome shotgun (WGS) entry which is preliminary data.</text>
</comment>
<evidence type="ECO:0000313" key="2">
    <source>
        <dbReference type="Proteomes" id="UP000828048"/>
    </source>
</evidence>
<dbReference type="Proteomes" id="UP000828048">
    <property type="component" value="Chromosome 6"/>
</dbReference>
<name>A0ACB7XDX4_9ERIC</name>
<sequence length="191" mass="21927">MLRPVWPSLFFWWILGFIFSYLSVWQLYSMEIFKKRHDSLVTVGWNLTIFFSWYIETIVVSLLWASQLNSNSVHLLQGRERLGKTFGATLLLCGNILVYYYSQKSVAGILVFLFLACHCLCTLCYLQPYTDFGALDFLLSASLNESLALFGVRRINTWLVLVACVAVAGLRYWLEPLEPKPLPPGEARNLV</sequence>
<keyword evidence="2" id="KW-1185">Reference proteome</keyword>
<evidence type="ECO:0000313" key="1">
    <source>
        <dbReference type="EMBL" id="KAH7838771.1"/>
    </source>
</evidence>
<dbReference type="EMBL" id="CM037156">
    <property type="protein sequence ID" value="KAH7838771.1"/>
    <property type="molecule type" value="Genomic_DNA"/>
</dbReference>
<organism evidence="1 2">
    <name type="scientific">Vaccinium darrowii</name>
    <dbReference type="NCBI Taxonomy" id="229202"/>
    <lineage>
        <taxon>Eukaryota</taxon>
        <taxon>Viridiplantae</taxon>
        <taxon>Streptophyta</taxon>
        <taxon>Embryophyta</taxon>
        <taxon>Tracheophyta</taxon>
        <taxon>Spermatophyta</taxon>
        <taxon>Magnoliopsida</taxon>
        <taxon>eudicotyledons</taxon>
        <taxon>Gunneridae</taxon>
        <taxon>Pentapetalae</taxon>
        <taxon>asterids</taxon>
        <taxon>Ericales</taxon>
        <taxon>Ericaceae</taxon>
        <taxon>Vaccinioideae</taxon>
        <taxon>Vaccinieae</taxon>
        <taxon>Vaccinium</taxon>
    </lineage>
</organism>
<proteinExistence type="predicted"/>
<gene>
    <name evidence="1" type="ORF">Vadar_030956</name>
</gene>
<accession>A0ACB7XDX4</accession>
<reference evidence="1 2" key="1">
    <citation type="journal article" date="2021" name="Hortic Res">
        <title>High-quality reference genome and annotation aids understanding of berry development for evergreen blueberry (Vaccinium darrowii).</title>
        <authorList>
            <person name="Yu J."/>
            <person name="Hulse-Kemp A.M."/>
            <person name="Babiker E."/>
            <person name="Staton M."/>
        </authorList>
    </citation>
    <scope>NUCLEOTIDE SEQUENCE [LARGE SCALE GENOMIC DNA]</scope>
    <source>
        <strain evidence="2">cv. NJ 8807/NJ 8810</strain>
        <tissue evidence="1">Young leaf</tissue>
    </source>
</reference>